<dbReference type="InterPro" id="IPR036680">
    <property type="entry name" value="SPOR-like_sf"/>
</dbReference>
<dbReference type="Pfam" id="PF01520">
    <property type="entry name" value="Amidase_3"/>
    <property type="match status" value="1"/>
</dbReference>
<proteinExistence type="predicted"/>
<evidence type="ECO:0000256" key="1">
    <source>
        <dbReference type="ARBA" id="ARBA00022801"/>
    </source>
</evidence>
<organism evidence="3 4">
    <name type="scientific">Exobacillus caeni</name>
    <dbReference type="NCBI Taxonomy" id="2574798"/>
    <lineage>
        <taxon>Bacteria</taxon>
        <taxon>Bacillati</taxon>
        <taxon>Bacillota</taxon>
        <taxon>Bacilli</taxon>
        <taxon>Bacillales</taxon>
        <taxon>Guptibacillaceae</taxon>
        <taxon>Exobacillus</taxon>
    </lineage>
</organism>
<dbReference type="Gene3D" id="1.10.530.10">
    <property type="match status" value="1"/>
</dbReference>
<dbReference type="PANTHER" id="PTHR30404">
    <property type="entry name" value="N-ACETYLMURAMOYL-L-ALANINE AMIDASE"/>
    <property type="match status" value="1"/>
</dbReference>
<dbReference type="GO" id="GO:0042834">
    <property type="term" value="F:peptidoglycan binding"/>
    <property type="evidence" value="ECO:0007669"/>
    <property type="project" value="InterPro"/>
</dbReference>
<dbReference type="GO" id="GO:0009253">
    <property type="term" value="P:peptidoglycan catabolic process"/>
    <property type="evidence" value="ECO:0007669"/>
    <property type="project" value="InterPro"/>
</dbReference>
<dbReference type="Gene3D" id="3.40.630.40">
    <property type="entry name" value="Zn-dependent exopeptidases"/>
    <property type="match status" value="1"/>
</dbReference>
<evidence type="ECO:0000259" key="2">
    <source>
        <dbReference type="PROSITE" id="PS51724"/>
    </source>
</evidence>
<dbReference type="PROSITE" id="PS51724">
    <property type="entry name" value="SPOR"/>
    <property type="match status" value="1"/>
</dbReference>
<gene>
    <name evidence="3" type="ORF">FCL54_08170</name>
</gene>
<dbReference type="Pfam" id="PF01832">
    <property type="entry name" value="Glucosaminidase"/>
    <property type="match status" value="1"/>
</dbReference>
<dbReference type="InterPro" id="IPR050695">
    <property type="entry name" value="N-acetylmuramoyl_amidase_3"/>
</dbReference>
<dbReference type="GO" id="GO:0008745">
    <property type="term" value="F:N-acetylmuramoyl-L-alanine amidase activity"/>
    <property type="evidence" value="ECO:0007669"/>
    <property type="project" value="InterPro"/>
</dbReference>
<dbReference type="GO" id="GO:0030288">
    <property type="term" value="C:outer membrane-bounded periplasmic space"/>
    <property type="evidence" value="ECO:0007669"/>
    <property type="project" value="TreeGrafter"/>
</dbReference>
<dbReference type="InterPro" id="IPR002901">
    <property type="entry name" value="MGlyc_endo_b_GlcNAc-like_dom"/>
</dbReference>
<dbReference type="SUPFAM" id="SSF53187">
    <property type="entry name" value="Zn-dependent exopeptidases"/>
    <property type="match status" value="1"/>
</dbReference>
<name>A0A5R9F2F2_9BACL</name>
<keyword evidence="4" id="KW-1185">Reference proteome</keyword>
<dbReference type="Pfam" id="PF05036">
    <property type="entry name" value="SPOR"/>
    <property type="match status" value="1"/>
</dbReference>
<dbReference type="GO" id="GO:0004040">
    <property type="term" value="F:amidase activity"/>
    <property type="evidence" value="ECO:0007669"/>
    <property type="project" value="InterPro"/>
</dbReference>
<feature type="domain" description="SPOR" evidence="2">
    <location>
        <begin position="185"/>
        <end position="264"/>
    </location>
</feature>
<comment type="caution">
    <text evidence="3">The sequence shown here is derived from an EMBL/GenBank/DDBJ whole genome shotgun (WGS) entry which is preliminary data.</text>
</comment>
<dbReference type="CDD" id="cd02696">
    <property type="entry name" value="MurNAc-LAA"/>
    <property type="match status" value="1"/>
</dbReference>
<evidence type="ECO:0000313" key="3">
    <source>
        <dbReference type="EMBL" id="TLS37787.1"/>
    </source>
</evidence>
<dbReference type="PANTHER" id="PTHR30404:SF0">
    <property type="entry name" value="N-ACETYLMURAMOYL-L-ALANINE AMIDASE AMIC"/>
    <property type="match status" value="1"/>
</dbReference>
<dbReference type="Gene3D" id="3.30.70.1070">
    <property type="entry name" value="Sporulation related repeat"/>
    <property type="match status" value="1"/>
</dbReference>
<dbReference type="Proteomes" id="UP000308230">
    <property type="component" value="Unassembled WGS sequence"/>
</dbReference>
<sequence>MKTIVIDPGHGGSDSGATYRGYDEKDFNLKIALEVRDFLQVNYEANILMTRTKDRAVPLDGRTDFANSNNADFFISIHNNAAGGSGFESFIFNGKVPRQTKRNQDIIHQNLATDTLTKYNVKDRGQKRANFHVLRETEMSALLLEVLFIDDEENLAVLNNQAFIEDAARAIASGTALALELPEKQVSERLYKVNAGSFRNKPNAEKRAQFLNSKGIQPTIVSADVSGTLYYRIQAGAFSIKEKAEKRVTELKKAGISDAFIITEDKELSAPPESIKKITILGETCLSAWQMDAFSRSINPESPLLGYYYKKFGKEYGIRADIAYAQAILETNYFRFTGLVQKGQNNYAGIGATGPGNPGASFQSPEEGVLAHIQHLFAYASTEGLPYEYPLVDPRFTLVKQGSALTWTDLNGKWAVPGTSYGQNILDVYRRMLSFTIGDLKEQR</sequence>
<dbReference type="SMART" id="SM00646">
    <property type="entry name" value="Ami_3"/>
    <property type="match status" value="1"/>
</dbReference>
<reference evidence="3 4" key="1">
    <citation type="submission" date="2019-04" db="EMBL/GenBank/DDBJ databases">
        <title>Bacillus caeni sp. nov., a bacterium isolated from mangrove sediment.</title>
        <authorList>
            <person name="Huang H."/>
            <person name="Mo K."/>
            <person name="Hu Y."/>
        </authorList>
    </citation>
    <scope>NUCLEOTIDE SEQUENCE [LARGE SCALE GENOMIC DNA]</scope>
    <source>
        <strain evidence="3 4">HB172195</strain>
    </source>
</reference>
<keyword evidence="1" id="KW-0378">Hydrolase</keyword>
<dbReference type="SUPFAM" id="SSF110997">
    <property type="entry name" value="Sporulation related repeat"/>
    <property type="match status" value="1"/>
</dbReference>
<protein>
    <submittedName>
        <fullName evidence="3">Sporulation protein</fullName>
    </submittedName>
</protein>
<dbReference type="InterPro" id="IPR002508">
    <property type="entry name" value="MurNAc-LAA_cat"/>
</dbReference>
<dbReference type="EMBL" id="SWLG01000005">
    <property type="protein sequence ID" value="TLS37787.1"/>
    <property type="molecule type" value="Genomic_DNA"/>
</dbReference>
<dbReference type="OrthoDB" id="9763643at2"/>
<evidence type="ECO:0000313" key="4">
    <source>
        <dbReference type="Proteomes" id="UP000308230"/>
    </source>
</evidence>
<accession>A0A5R9F2F2</accession>
<dbReference type="InterPro" id="IPR007730">
    <property type="entry name" value="SPOR-like_dom"/>
</dbReference>
<dbReference type="AlphaFoldDB" id="A0A5R9F2F2"/>
<dbReference type="RefSeq" id="WP_138125205.1">
    <property type="nucleotide sequence ID" value="NZ_SWLG01000005.1"/>
</dbReference>